<proteinExistence type="predicted"/>
<accession>A0A9N8ZVY7</accession>
<feature type="compositionally biased region" description="Low complexity" evidence="1">
    <location>
        <begin position="79"/>
        <end position="96"/>
    </location>
</feature>
<evidence type="ECO:0000256" key="1">
    <source>
        <dbReference type="SAM" id="MobiDB-lite"/>
    </source>
</evidence>
<sequence length="141" mass="14585">MTHSNFAPKVTETPLSDKSVPASEETNTSIISSYSTIATTDYSGPTASSAISTPKPQEGNSDAPTSEILTTFVTPTPKPIASPITTSQSITQASSILDKNSQQKATSAGNTQSNSNSESITAAIKNNSNIPTSTTVTWSSL</sequence>
<keyword evidence="3" id="KW-1185">Reference proteome</keyword>
<gene>
    <name evidence="2" type="ORF">ALEPTO_LOCUS3847</name>
</gene>
<feature type="compositionally biased region" description="Polar residues" evidence="1">
    <location>
        <begin position="97"/>
        <end position="141"/>
    </location>
</feature>
<feature type="compositionally biased region" description="Polar residues" evidence="1">
    <location>
        <begin position="45"/>
        <end position="74"/>
    </location>
</feature>
<protein>
    <submittedName>
        <fullName evidence="2">5107_t:CDS:1</fullName>
    </submittedName>
</protein>
<evidence type="ECO:0000313" key="2">
    <source>
        <dbReference type="EMBL" id="CAG8508425.1"/>
    </source>
</evidence>
<name>A0A9N8ZVY7_9GLOM</name>
<evidence type="ECO:0000313" key="3">
    <source>
        <dbReference type="Proteomes" id="UP000789508"/>
    </source>
</evidence>
<organism evidence="2 3">
    <name type="scientific">Ambispora leptoticha</name>
    <dbReference type="NCBI Taxonomy" id="144679"/>
    <lineage>
        <taxon>Eukaryota</taxon>
        <taxon>Fungi</taxon>
        <taxon>Fungi incertae sedis</taxon>
        <taxon>Mucoromycota</taxon>
        <taxon>Glomeromycotina</taxon>
        <taxon>Glomeromycetes</taxon>
        <taxon>Archaeosporales</taxon>
        <taxon>Ambisporaceae</taxon>
        <taxon>Ambispora</taxon>
    </lineage>
</organism>
<feature type="region of interest" description="Disordered" evidence="1">
    <location>
        <begin position="1"/>
        <end position="141"/>
    </location>
</feature>
<feature type="compositionally biased region" description="Low complexity" evidence="1">
    <location>
        <begin position="22"/>
        <end position="43"/>
    </location>
</feature>
<dbReference type="AlphaFoldDB" id="A0A9N8ZVY7"/>
<dbReference type="EMBL" id="CAJVPS010000776">
    <property type="protein sequence ID" value="CAG8508425.1"/>
    <property type="molecule type" value="Genomic_DNA"/>
</dbReference>
<dbReference type="Proteomes" id="UP000789508">
    <property type="component" value="Unassembled WGS sequence"/>
</dbReference>
<comment type="caution">
    <text evidence="2">The sequence shown here is derived from an EMBL/GenBank/DDBJ whole genome shotgun (WGS) entry which is preliminary data.</text>
</comment>
<reference evidence="2" key="1">
    <citation type="submission" date="2021-06" db="EMBL/GenBank/DDBJ databases">
        <authorList>
            <person name="Kallberg Y."/>
            <person name="Tangrot J."/>
            <person name="Rosling A."/>
        </authorList>
    </citation>
    <scope>NUCLEOTIDE SEQUENCE</scope>
    <source>
        <strain evidence="2">FL130A</strain>
    </source>
</reference>